<feature type="signal peptide" evidence="1">
    <location>
        <begin position="1"/>
        <end position="23"/>
    </location>
</feature>
<accession>A0A7W6ARX5</accession>
<name>A0A7W6ARX5_9HYPH</name>
<sequence>MRISMFTALAFAAVVGVSEPAAAAALPVGPAAPGAVELVQHHYRFRPRHHHYGR</sequence>
<proteinExistence type="predicted"/>
<reference evidence="2 3" key="1">
    <citation type="submission" date="2020-08" db="EMBL/GenBank/DDBJ databases">
        <title>Genomic Encyclopedia of Type Strains, Phase IV (KMG-IV): sequencing the most valuable type-strain genomes for metagenomic binning, comparative biology and taxonomic classification.</title>
        <authorList>
            <person name="Goeker M."/>
        </authorList>
    </citation>
    <scope>NUCLEOTIDE SEQUENCE [LARGE SCALE GENOMIC DNA]</scope>
    <source>
        <strain evidence="2 3">DSM 24105</strain>
    </source>
</reference>
<organism evidence="2 3">
    <name type="scientific">Methylobacterium brachythecii</name>
    <dbReference type="NCBI Taxonomy" id="1176177"/>
    <lineage>
        <taxon>Bacteria</taxon>
        <taxon>Pseudomonadati</taxon>
        <taxon>Pseudomonadota</taxon>
        <taxon>Alphaproteobacteria</taxon>
        <taxon>Hyphomicrobiales</taxon>
        <taxon>Methylobacteriaceae</taxon>
        <taxon>Methylobacterium</taxon>
    </lineage>
</organism>
<dbReference type="AlphaFoldDB" id="A0A7W6ARX5"/>
<gene>
    <name evidence="2" type="ORF">GGR33_005060</name>
</gene>
<evidence type="ECO:0000256" key="1">
    <source>
        <dbReference type="SAM" id="SignalP"/>
    </source>
</evidence>
<evidence type="ECO:0000313" key="2">
    <source>
        <dbReference type="EMBL" id="MBB3905521.1"/>
    </source>
</evidence>
<dbReference type="EMBL" id="JACIDN010000013">
    <property type="protein sequence ID" value="MBB3905521.1"/>
    <property type="molecule type" value="Genomic_DNA"/>
</dbReference>
<evidence type="ECO:0000313" key="3">
    <source>
        <dbReference type="Proteomes" id="UP000517759"/>
    </source>
</evidence>
<dbReference type="RefSeq" id="WP_183513381.1">
    <property type="nucleotide sequence ID" value="NZ_BSPG01000037.1"/>
</dbReference>
<protein>
    <submittedName>
        <fullName evidence="2">Uncharacterized protein</fullName>
    </submittedName>
</protein>
<keyword evidence="1" id="KW-0732">Signal</keyword>
<dbReference type="Proteomes" id="UP000517759">
    <property type="component" value="Unassembled WGS sequence"/>
</dbReference>
<comment type="caution">
    <text evidence="2">The sequence shown here is derived from an EMBL/GenBank/DDBJ whole genome shotgun (WGS) entry which is preliminary data.</text>
</comment>
<feature type="chain" id="PRO_5031506801" evidence="1">
    <location>
        <begin position="24"/>
        <end position="54"/>
    </location>
</feature>